<sequence>MTTSCPDVEKEERDLEKEAQNATVKITIVTRLPQIYESMRPKNKLNRTMTRIWPFPTLVQLLNLLVLSLTLMMRIEVQLLPLLQHHPNEQKKTTKQQSKRANKRTKPKPLAVEIDEGNPDSRIAPDEHGRYLISKVHAEYIWKFLGWPGFEEWVQSKDCENMEQSNQFTELVTVEAIFDLMLNRPVAHHLAKIVETCPKYAQGRYKTGRKPLK</sequence>
<dbReference type="EMBL" id="JBICBT010000563">
    <property type="protein sequence ID" value="KAL3109611.1"/>
    <property type="molecule type" value="Genomic_DNA"/>
</dbReference>
<name>A0ABD2L335_9BILA</name>
<keyword evidence="2" id="KW-0472">Membrane</keyword>
<keyword evidence="2" id="KW-1133">Transmembrane helix</keyword>
<evidence type="ECO:0008006" key="5">
    <source>
        <dbReference type="Google" id="ProtNLM"/>
    </source>
</evidence>
<dbReference type="Proteomes" id="UP001620626">
    <property type="component" value="Unassembled WGS sequence"/>
</dbReference>
<comment type="caution">
    <text evidence="3">The sequence shown here is derived from an EMBL/GenBank/DDBJ whole genome shotgun (WGS) entry which is preliminary data.</text>
</comment>
<dbReference type="AlphaFoldDB" id="A0ABD2L335"/>
<proteinExistence type="predicted"/>
<feature type="transmembrane region" description="Helical" evidence="2">
    <location>
        <begin position="52"/>
        <end position="73"/>
    </location>
</feature>
<keyword evidence="2" id="KW-0812">Transmembrane</keyword>
<protein>
    <recommendedName>
        <fullName evidence="5">Chromo domain-containing protein</fullName>
    </recommendedName>
</protein>
<accession>A0ABD2L335</accession>
<keyword evidence="4" id="KW-1185">Reference proteome</keyword>
<reference evidence="3 4" key="1">
    <citation type="submission" date="2024-10" db="EMBL/GenBank/DDBJ databases">
        <authorList>
            <person name="Kim D."/>
        </authorList>
    </citation>
    <scope>NUCLEOTIDE SEQUENCE [LARGE SCALE GENOMIC DNA]</scope>
    <source>
        <strain evidence="3">BH-2024</strain>
    </source>
</reference>
<evidence type="ECO:0000313" key="3">
    <source>
        <dbReference type="EMBL" id="KAL3109611.1"/>
    </source>
</evidence>
<organism evidence="3 4">
    <name type="scientific">Heterodera trifolii</name>
    <dbReference type="NCBI Taxonomy" id="157864"/>
    <lineage>
        <taxon>Eukaryota</taxon>
        <taxon>Metazoa</taxon>
        <taxon>Ecdysozoa</taxon>
        <taxon>Nematoda</taxon>
        <taxon>Chromadorea</taxon>
        <taxon>Rhabditida</taxon>
        <taxon>Tylenchina</taxon>
        <taxon>Tylenchomorpha</taxon>
        <taxon>Tylenchoidea</taxon>
        <taxon>Heteroderidae</taxon>
        <taxon>Heteroderinae</taxon>
        <taxon>Heterodera</taxon>
    </lineage>
</organism>
<evidence type="ECO:0000256" key="1">
    <source>
        <dbReference type="SAM" id="MobiDB-lite"/>
    </source>
</evidence>
<evidence type="ECO:0000256" key="2">
    <source>
        <dbReference type="SAM" id="Phobius"/>
    </source>
</evidence>
<feature type="region of interest" description="Disordered" evidence="1">
    <location>
        <begin position="88"/>
        <end position="119"/>
    </location>
</feature>
<feature type="compositionally biased region" description="Basic residues" evidence="1">
    <location>
        <begin position="93"/>
        <end position="107"/>
    </location>
</feature>
<evidence type="ECO:0000313" key="4">
    <source>
        <dbReference type="Proteomes" id="UP001620626"/>
    </source>
</evidence>
<gene>
    <name evidence="3" type="ORF">niasHT_014545</name>
</gene>